<proteinExistence type="predicted"/>
<dbReference type="InterPro" id="IPR025363">
    <property type="entry name" value="DUF4267"/>
</dbReference>
<dbReference type="RefSeq" id="XP_033386564.1">
    <property type="nucleotide sequence ID" value="XM_033521456.1"/>
</dbReference>
<protein>
    <submittedName>
        <fullName evidence="2">Uncharacterized protein</fullName>
    </submittedName>
</protein>
<sequence>MDFFYRAHDAFTFGIFQNLTYHLSIPLCVSSYLLLTAVSTIFDTENTIKKLGFSEPTASSKEAQTVATYASARTIAFSCVICTFLMQGKLESVDTMLVIWGTCVGLVDALVQFREGKSIGVIHRLIIGGLYIAWGLDGRTAKGRGLNSKF</sequence>
<evidence type="ECO:0000313" key="2">
    <source>
        <dbReference type="EMBL" id="KAF2018225.1"/>
    </source>
</evidence>
<keyword evidence="1" id="KW-1133">Transmembrane helix</keyword>
<dbReference type="AlphaFoldDB" id="A0A6A5XY27"/>
<dbReference type="OrthoDB" id="2989864at2759"/>
<name>A0A6A5XY27_9PLEO</name>
<keyword evidence="1" id="KW-0472">Membrane</keyword>
<accession>A0A6A5XY27</accession>
<evidence type="ECO:0000256" key="1">
    <source>
        <dbReference type="SAM" id="Phobius"/>
    </source>
</evidence>
<dbReference type="GeneID" id="54278853"/>
<keyword evidence="3" id="KW-1185">Reference proteome</keyword>
<dbReference type="EMBL" id="ML978068">
    <property type="protein sequence ID" value="KAF2018225.1"/>
    <property type="molecule type" value="Genomic_DNA"/>
</dbReference>
<feature type="transmembrane region" description="Helical" evidence="1">
    <location>
        <begin position="20"/>
        <end position="42"/>
    </location>
</feature>
<evidence type="ECO:0000313" key="3">
    <source>
        <dbReference type="Proteomes" id="UP000799778"/>
    </source>
</evidence>
<gene>
    <name evidence="2" type="ORF">BU24DRAFT_167500</name>
</gene>
<dbReference type="Proteomes" id="UP000799778">
    <property type="component" value="Unassembled WGS sequence"/>
</dbReference>
<organism evidence="2 3">
    <name type="scientific">Aaosphaeria arxii CBS 175.79</name>
    <dbReference type="NCBI Taxonomy" id="1450172"/>
    <lineage>
        <taxon>Eukaryota</taxon>
        <taxon>Fungi</taxon>
        <taxon>Dikarya</taxon>
        <taxon>Ascomycota</taxon>
        <taxon>Pezizomycotina</taxon>
        <taxon>Dothideomycetes</taxon>
        <taxon>Pleosporomycetidae</taxon>
        <taxon>Pleosporales</taxon>
        <taxon>Pleosporales incertae sedis</taxon>
        <taxon>Aaosphaeria</taxon>
    </lineage>
</organism>
<reference evidence="2" key="1">
    <citation type="journal article" date="2020" name="Stud. Mycol.">
        <title>101 Dothideomycetes genomes: a test case for predicting lifestyles and emergence of pathogens.</title>
        <authorList>
            <person name="Haridas S."/>
            <person name="Albert R."/>
            <person name="Binder M."/>
            <person name="Bloem J."/>
            <person name="Labutti K."/>
            <person name="Salamov A."/>
            <person name="Andreopoulos B."/>
            <person name="Baker S."/>
            <person name="Barry K."/>
            <person name="Bills G."/>
            <person name="Bluhm B."/>
            <person name="Cannon C."/>
            <person name="Castanera R."/>
            <person name="Culley D."/>
            <person name="Daum C."/>
            <person name="Ezra D."/>
            <person name="Gonzalez J."/>
            <person name="Henrissat B."/>
            <person name="Kuo A."/>
            <person name="Liang C."/>
            <person name="Lipzen A."/>
            <person name="Lutzoni F."/>
            <person name="Magnuson J."/>
            <person name="Mondo S."/>
            <person name="Nolan M."/>
            <person name="Ohm R."/>
            <person name="Pangilinan J."/>
            <person name="Park H.-J."/>
            <person name="Ramirez L."/>
            <person name="Alfaro M."/>
            <person name="Sun H."/>
            <person name="Tritt A."/>
            <person name="Yoshinaga Y."/>
            <person name="Zwiers L.-H."/>
            <person name="Turgeon B."/>
            <person name="Goodwin S."/>
            <person name="Spatafora J."/>
            <person name="Crous P."/>
            <person name="Grigoriev I."/>
        </authorList>
    </citation>
    <scope>NUCLEOTIDE SEQUENCE</scope>
    <source>
        <strain evidence="2">CBS 175.79</strain>
    </source>
</reference>
<keyword evidence="1" id="KW-0812">Transmembrane</keyword>
<dbReference type="Pfam" id="PF14087">
    <property type="entry name" value="DUF4267"/>
    <property type="match status" value="1"/>
</dbReference>